<dbReference type="EMBL" id="LASV01000281">
    <property type="protein sequence ID" value="KKA20197.1"/>
    <property type="molecule type" value="Genomic_DNA"/>
</dbReference>
<keyword evidence="2" id="KW-1185">Reference proteome</keyword>
<dbReference type="Gene3D" id="3.30.110.170">
    <property type="entry name" value="Protein of unknown function (DUF541), domain 1"/>
    <property type="match status" value="1"/>
</dbReference>
<evidence type="ECO:0008006" key="3">
    <source>
        <dbReference type="Google" id="ProtNLM"/>
    </source>
</evidence>
<gene>
    <name evidence="1" type="ORF">T310_5766</name>
</gene>
<dbReference type="GeneID" id="25318106"/>
<dbReference type="InterPro" id="IPR007497">
    <property type="entry name" value="SIMPL/DUF541"/>
</dbReference>
<dbReference type="PANTHER" id="PTHR34387">
    <property type="entry name" value="SLR1258 PROTEIN"/>
    <property type="match status" value="1"/>
</dbReference>
<dbReference type="PANTHER" id="PTHR34387:SF2">
    <property type="entry name" value="SLR1258 PROTEIN"/>
    <property type="match status" value="1"/>
</dbReference>
<sequence>MAPLEIKVIVSQQVTSTSNQLQQLLKGLSKKTETGAVAPDAAVTVFTVGSMRSNSHVPYDYGTRKPGQRQYEVSIKIEALFRDFDKFGQICSQLVSTPYVEIASINWRLTDETRKALESEARKLSLLDAIEQARDYSEIVGRQVVPVEISSMGLHRHSHQPVVQQMAQDRASVGNEFSGTGLALESESVSVTGTVNVTFRAE</sequence>
<dbReference type="RefSeq" id="XP_013326809.1">
    <property type="nucleotide sequence ID" value="XM_013471355.1"/>
</dbReference>
<name>A0A0F4YPL0_RASE3</name>
<organism evidence="1 2">
    <name type="scientific">Rasamsonia emersonii (strain ATCC 16479 / CBS 393.64 / IMI 116815)</name>
    <dbReference type="NCBI Taxonomy" id="1408163"/>
    <lineage>
        <taxon>Eukaryota</taxon>
        <taxon>Fungi</taxon>
        <taxon>Dikarya</taxon>
        <taxon>Ascomycota</taxon>
        <taxon>Pezizomycotina</taxon>
        <taxon>Eurotiomycetes</taxon>
        <taxon>Eurotiomycetidae</taxon>
        <taxon>Eurotiales</taxon>
        <taxon>Trichocomaceae</taxon>
        <taxon>Rasamsonia</taxon>
    </lineage>
</organism>
<dbReference type="OrthoDB" id="3335918at2759"/>
<reference evidence="1 2" key="1">
    <citation type="submission" date="2015-04" db="EMBL/GenBank/DDBJ databases">
        <authorList>
            <person name="Heijne W.H."/>
            <person name="Fedorova N.D."/>
            <person name="Nierman W.C."/>
            <person name="Vollebregt A.W."/>
            <person name="Zhao Z."/>
            <person name="Wu L."/>
            <person name="Kumar M."/>
            <person name="Stam H."/>
            <person name="van den Berg M.A."/>
            <person name="Pel H.J."/>
        </authorList>
    </citation>
    <scope>NUCLEOTIDE SEQUENCE [LARGE SCALE GENOMIC DNA]</scope>
    <source>
        <strain evidence="1 2">CBS 393.64</strain>
    </source>
</reference>
<evidence type="ECO:0000313" key="1">
    <source>
        <dbReference type="EMBL" id="KKA20197.1"/>
    </source>
</evidence>
<dbReference type="InterPro" id="IPR052022">
    <property type="entry name" value="26kDa_periplasmic_antigen"/>
</dbReference>
<evidence type="ECO:0000313" key="2">
    <source>
        <dbReference type="Proteomes" id="UP000053958"/>
    </source>
</evidence>
<proteinExistence type="predicted"/>
<accession>A0A0F4YPL0</accession>
<dbReference type="Pfam" id="PF04402">
    <property type="entry name" value="SIMPL"/>
    <property type="match status" value="1"/>
</dbReference>
<dbReference type="AlphaFoldDB" id="A0A0F4YPL0"/>
<dbReference type="Proteomes" id="UP000053958">
    <property type="component" value="Unassembled WGS sequence"/>
</dbReference>
<comment type="caution">
    <text evidence="1">The sequence shown here is derived from an EMBL/GenBank/DDBJ whole genome shotgun (WGS) entry which is preliminary data.</text>
</comment>
<dbReference type="GO" id="GO:0006974">
    <property type="term" value="P:DNA damage response"/>
    <property type="evidence" value="ECO:0007669"/>
    <property type="project" value="TreeGrafter"/>
</dbReference>
<protein>
    <recommendedName>
        <fullName evidence="3">DUF541 domain-containing protein</fullName>
    </recommendedName>
</protein>